<protein>
    <submittedName>
        <fullName evidence="1">Uncharacterized protein</fullName>
    </submittedName>
</protein>
<dbReference type="EMBL" id="JBJUIK010000002">
    <property type="protein sequence ID" value="KAL3534915.1"/>
    <property type="molecule type" value="Genomic_DNA"/>
</dbReference>
<proteinExistence type="predicted"/>
<organism evidence="1 2">
    <name type="scientific">Cinchona calisaya</name>
    <dbReference type="NCBI Taxonomy" id="153742"/>
    <lineage>
        <taxon>Eukaryota</taxon>
        <taxon>Viridiplantae</taxon>
        <taxon>Streptophyta</taxon>
        <taxon>Embryophyta</taxon>
        <taxon>Tracheophyta</taxon>
        <taxon>Spermatophyta</taxon>
        <taxon>Magnoliopsida</taxon>
        <taxon>eudicotyledons</taxon>
        <taxon>Gunneridae</taxon>
        <taxon>Pentapetalae</taxon>
        <taxon>asterids</taxon>
        <taxon>lamiids</taxon>
        <taxon>Gentianales</taxon>
        <taxon>Rubiaceae</taxon>
        <taxon>Cinchonoideae</taxon>
        <taxon>Cinchoneae</taxon>
        <taxon>Cinchona</taxon>
    </lineage>
</organism>
<sequence>MLNVPPLSISELHDFASAIASQLGEIEVSGQVNDGEWEPLCRKCKDYTVTHTIETRLSSKSDTKASFPVMIIAISSGTYRAEKLNTTILVDHQVCQSTIFTIVVLPQPKEGLGKEYCFEGRKAIRNT</sequence>
<evidence type="ECO:0000313" key="1">
    <source>
        <dbReference type="EMBL" id="KAL3534915.1"/>
    </source>
</evidence>
<accession>A0ABD3AUP9</accession>
<name>A0ABD3AUP9_9GENT</name>
<evidence type="ECO:0000313" key="2">
    <source>
        <dbReference type="Proteomes" id="UP001630127"/>
    </source>
</evidence>
<comment type="caution">
    <text evidence="1">The sequence shown here is derived from an EMBL/GenBank/DDBJ whole genome shotgun (WGS) entry which is preliminary data.</text>
</comment>
<reference evidence="1 2" key="1">
    <citation type="submission" date="2024-11" db="EMBL/GenBank/DDBJ databases">
        <title>A near-complete genome assembly of Cinchona calisaya.</title>
        <authorList>
            <person name="Lian D.C."/>
            <person name="Zhao X.W."/>
            <person name="Wei L."/>
        </authorList>
    </citation>
    <scope>NUCLEOTIDE SEQUENCE [LARGE SCALE GENOMIC DNA]</scope>
    <source>
        <tissue evidence="1">Nenye</tissue>
    </source>
</reference>
<gene>
    <name evidence="1" type="ORF">ACH5RR_003376</name>
</gene>
<dbReference type="Proteomes" id="UP001630127">
    <property type="component" value="Unassembled WGS sequence"/>
</dbReference>
<keyword evidence="2" id="KW-1185">Reference proteome</keyword>
<dbReference type="AlphaFoldDB" id="A0ABD3AUP9"/>